<proteinExistence type="predicted"/>
<organism evidence="1 2">
    <name type="scientific">Ataeniobius toweri</name>
    <dbReference type="NCBI Taxonomy" id="208326"/>
    <lineage>
        <taxon>Eukaryota</taxon>
        <taxon>Metazoa</taxon>
        <taxon>Chordata</taxon>
        <taxon>Craniata</taxon>
        <taxon>Vertebrata</taxon>
        <taxon>Euteleostomi</taxon>
        <taxon>Actinopterygii</taxon>
        <taxon>Neopterygii</taxon>
        <taxon>Teleostei</taxon>
        <taxon>Neoteleostei</taxon>
        <taxon>Acanthomorphata</taxon>
        <taxon>Ovalentaria</taxon>
        <taxon>Atherinomorphae</taxon>
        <taxon>Cyprinodontiformes</taxon>
        <taxon>Goodeidae</taxon>
        <taxon>Ataeniobius</taxon>
    </lineage>
</organism>
<comment type="caution">
    <text evidence="1">The sequence shown here is derived from an EMBL/GenBank/DDBJ whole genome shotgun (WGS) entry which is preliminary data.</text>
</comment>
<dbReference type="EMBL" id="JAHUTI010070372">
    <property type="protein sequence ID" value="MED6255114.1"/>
    <property type="molecule type" value="Genomic_DNA"/>
</dbReference>
<gene>
    <name evidence="1" type="ORF">ATANTOWER_004861</name>
</gene>
<protein>
    <submittedName>
        <fullName evidence="1">Uncharacterized protein</fullName>
    </submittedName>
</protein>
<name>A0ABU7C0J5_9TELE</name>
<evidence type="ECO:0000313" key="2">
    <source>
        <dbReference type="Proteomes" id="UP001345963"/>
    </source>
</evidence>
<sequence length="99" mass="11093">MYNCHNGRYRSYPFAAITASTLLRRLSTSFRSVSLGIFYHSFRSTFLRSHTDVGQEGLAHSFWYNLSQMCSMDLRSGLCAVQSCSRVSSTGIKVPSPTP</sequence>
<keyword evidence="2" id="KW-1185">Reference proteome</keyword>
<reference evidence="1 2" key="1">
    <citation type="submission" date="2021-07" db="EMBL/GenBank/DDBJ databases">
        <authorList>
            <person name="Palmer J.M."/>
        </authorList>
    </citation>
    <scope>NUCLEOTIDE SEQUENCE [LARGE SCALE GENOMIC DNA]</scope>
    <source>
        <strain evidence="1 2">AT_MEX2019</strain>
        <tissue evidence="1">Muscle</tissue>
    </source>
</reference>
<dbReference type="Proteomes" id="UP001345963">
    <property type="component" value="Unassembled WGS sequence"/>
</dbReference>
<evidence type="ECO:0000313" key="1">
    <source>
        <dbReference type="EMBL" id="MED6255114.1"/>
    </source>
</evidence>
<accession>A0ABU7C0J5</accession>